<evidence type="ECO:0000313" key="3">
    <source>
        <dbReference type="Proteomes" id="UP000053647"/>
    </source>
</evidence>
<name>A0A0C9SSA6_PAXIN</name>
<dbReference type="AlphaFoldDB" id="A0A0C9SSA6"/>
<accession>A0A0C9SSA6</accession>
<evidence type="ECO:0000313" key="2">
    <source>
        <dbReference type="EMBL" id="KIJ11064.1"/>
    </source>
</evidence>
<organism evidence="2 3">
    <name type="scientific">Paxillus involutus ATCC 200175</name>
    <dbReference type="NCBI Taxonomy" id="664439"/>
    <lineage>
        <taxon>Eukaryota</taxon>
        <taxon>Fungi</taxon>
        <taxon>Dikarya</taxon>
        <taxon>Basidiomycota</taxon>
        <taxon>Agaricomycotina</taxon>
        <taxon>Agaricomycetes</taxon>
        <taxon>Agaricomycetidae</taxon>
        <taxon>Boletales</taxon>
        <taxon>Paxilineae</taxon>
        <taxon>Paxillaceae</taxon>
        <taxon>Paxillus</taxon>
    </lineage>
</organism>
<dbReference type="Proteomes" id="UP000053647">
    <property type="component" value="Unassembled WGS sequence"/>
</dbReference>
<keyword evidence="3" id="KW-1185">Reference proteome</keyword>
<sequence>LAFTSLGVEVDERITHHSGTSSFCIHGGLHHLMESHLPPEGQDPCYAQLYIYNAEEATEIHLCRDGNQQLNHNILCNLHDMLLNHHPYVNIYKHAYQVMLEKPPEQYNLSTANEIAAVIPGDGSDAMNENWNIVLRLQAGGLHHISHIHHAYSTLHYVLLLPKGEKGWHLGIPLHMESQTTMLKTRQSHSKPDNHALLFSSLPSIQSQCFHRTLASGEQSNLTWIVKNQKKIRAELYSGLQDCVAQDPDLNLADVGRNIVLPLSHSGSHRHMQQLLQDSLAIYRDCQKIDILLTMTANPDWPKVCNNLLPGKYLLAIDCPDLVARVFFQKQQDLLKKVRKGYFGAVAGLVYTIEYQKRGLPHMHLLIFLKEQEKIC</sequence>
<dbReference type="PANTHER" id="PTHR45786:SF74">
    <property type="entry name" value="ATP-DEPENDENT DNA HELICASE"/>
    <property type="match status" value="1"/>
</dbReference>
<feature type="non-terminal residue" evidence="2">
    <location>
        <position position="1"/>
    </location>
</feature>
<reference evidence="3" key="2">
    <citation type="submission" date="2015-01" db="EMBL/GenBank/DDBJ databases">
        <title>Evolutionary Origins and Diversification of the Mycorrhizal Mutualists.</title>
        <authorList>
            <consortium name="DOE Joint Genome Institute"/>
            <consortium name="Mycorrhizal Genomics Consortium"/>
            <person name="Kohler A."/>
            <person name="Kuo A."/>
            <person name="Nagy L.G."/>
            <person name="Floudas D."/>
            <person name="Copeland A."/>
            <person name="Barry K.W."/>
            <person name="Cichocki N."/>
            <person name="Veneault-Fourrey C."/>
            <person name="LaButti K."/>
            <person name="Lindquist E.A."/>
            <person name="Lipzen A."/>
            <person name="Lundell T."/>
            <person name="Morin E."/>
            <person name="Murat C."/>
            <person name="Riley R."/>
            <person name="Ohm R."/>
            <person name="Sun H."/>
            <person name="Tunlid A."/>
            <person name="Henrissat B."/>
            <person name="Grigoriev I.V."/>
            <person name="Hibbett D.S."/>
            <person name="Martin F."/>
        </authorList>
    </citation>
    <scope>NUCLEOTIDE SEQUENCE [LARGE SCALE GENOMIC DNA]</scope>
    <source>
        <strain evidence="3">ATCC 200175</strain>
    </source>
</reference>
<dbReference type="InterPro" id="IPR025476">
    <property type="entry name" value="Helitron_helicase-like"/>
</dbReference>
<dbReference type="OrthoDB" id="3366231at2759"/>
<dbReference type="PANTHER" id="PTHR45786">
    <property type="entry name" value="DNA BINDING PROTEIN-LIKE"/>
    <property type="match status" value="1"/>
</dbReference>
<dbReference type="Pfam" id="PF14214">
    <property type="entry name" value="Helitron_like_N"/>
    <property type="match status" value="1"/>
</dbReference>
<feature type="domain" description="Helitron helicase-like" evidence="1">
    <location>
        <begin position="213"/>
        <end position="367"/>
    </location>
</feature>
<dbReference type="HOGENOM" id="CLU_001324_5_7_1"/>
<evidence type="ECO:0000259" key="1">
    <source>
        <dbReference type="Pfam" id="PF14214"/>
    </source>
</evidence>
<reference evidence="2 3" key="1">
    <citation type="submission" date="2014-06" db="EMBL/GenBank/DDBJ databases">
        <authorList>
            <consortium name="DOE Joint Genome Institute"/>
            <person name="Kuo A."/>
            <person name="Kohler A."/>
            <person name="Nagy L.G."/>
            <person name="Floudas D."/>
            <person name="Copeland A."/>
            <person name="Barry K.W."/>
            <person name="Cichocki N."/>
            <person name="Veneault-Fourrey C."/>
            <person name="LaButti K."/>
            <person name="Lindquist E.A."/>
            <person name="Lipzen A."/>
            <person name="Lundell T."/>
            <person name="Morin E."/>
            <person name="Murat C."/>
            <person name="Sun H."/>
            <person name="Tunlid A."/>
            <person name="Henrissat B."/>
            <person name="Grigoriev I.V."/>
            <person name="Hibbett D.S."/>
            <person name="Martin F."/>
            <person name="Nordberg H.P."/>
            <person name="Cantor M.N."/>
            <person name="Hua S.X."/>
        </authorList>
    </citation>
    <scope>NUCLEOTIDE SEQUENCE [LARGE SCALE GENOMIC DNA]</scope>
    <source>
        <strain evidence="2 3">ATCC 200175</strain>
    </source>
</reference>
<dbReference type="EMBL" id="KN819388">
    <property type="protein sequence ID" value="KIJ11064.1"/>
    <property type="molecule type" value="Genomic_DNA"/>
</dbReference>
<proteinExistence type="predicted"/>
<feature type="non-terminal residue" evidence="2">
    <location>
        <position position="376"/>
    </location>
</feature>
<protein>
    <recommendedName>
        <fullName evidence="1">Helitron helicase-like domain-containing protein</fullName>
    </recommendedName>
</protein>
<gene>
    <name evidence="2" type="ORF">PAXINDRAFT_36551</name>
</gene>